<dbReference type="eggNOG" id="KOG2571">
    <property type="taxonomic scope" value="Eukaryota"/>
</dbReference>
<dbReference type="GeneID" id="27690867"/>
<sequence length="1168" mass="131159">MHESENALSRSRQASVVKSNKIGVELPPSISPDGDGPSDDKKVGDEETAKDTKAAKKAKIKKPKVPQTAARRWWVRFTWLTTWWIPSFLLKSIGGMKSPDVRMAWREKVALCVIILFLCGVMIFFVQFFSKFLCPNANIMSPSEVAQHNTISSRNHLFISWNGYVYDVNSYADRHPDPAFTLLTVAGKDASEWFPRINAKTGALHKSCPQPSGTPPDLPTNTTCLKTGFTTGYCHDTWKLDDSVNVYKETVTFPIYRVASLAYNRNTVYDHAKDTDAWILINGRFYDVTELLKADSWIRSLFPSDLLDYLAYYRGKDASLIANRIDPSWMKCLDNQFFVGVVDDRISAAACHASEYILYGCTGVMVFILVIKFLAALQLGSKRQPENHDRFVIMQVPCYTEGEDSLKKTINSLSLLEYDDTRKLLFIVADGIVQGAGNDRPTPDLVLDILGVDRNVQQPETKDYVAIAEGSKGHNKAKIYSGLYHIQARAIPFIVVVKCGKETETTKPGNRGKRDSQMILMKFLNKVHYRSPMTPLDLEMYHHMKNIIGVHPYLYEYILMVDADTEVVPDSLNRLVACMIHDGKIMGICGETKIANEKQSWVTMMQVYEYYISHHMAKAFESLFGSVTCLPGCFSMYRIRTPEKKIPLLISNDIIHDYEENKVDTLHKKNLLSLGEDRYLTTLMLKYFPEYRTKFTADAKCLTIVPDQMSILLSQRRRWINSTIHNLFELLFLPQLCGCMIFSMRFVVFLDLFATLIMPATTGYLVYLIYAAIEAQEPPIISLIMLGVAYGLQAIIFIIKREYQHVGWMIINILAMPVFSFWLPLYSFWHFDDFSWGNTRRIAGASGKDSHGGDGETFDPSIIPLMKWEDYEGILMQKAQEDEAAMGMSEYGASENGYSVAYGGYNSAPHSQNGRPNGRPVSAYSISNVAVGQGQGNVRRRASVRSANSQFSQGPAHYTRPSSAYGGPGGMYGSSVGPASPYEPSYAGDHRRSYIPHIEARRSLDGLQQGPMSYYEPSQYAPSYYAASSSGSEGEPRPPAPRAINNLRNSALFRSDMALDRLPGIAVDIPPSCPPSQLIIPDATQSSDQLLSKSKSAETIQDSGTWTGGFPTDEDIVERIRYIIAISDLHTLTKRKVREELGSFFGTDLSEKRQFISDYVEAIVTGRL</sequence>
<dbReference type="GO" id="GO:0006031">
    <property type="term" value="P:chitin biosynthetic process"/>
    <property type="evidence" value="ECO:0007669"/>
    <property type="project" value="TreeGrafter"/>
</dbReference>
<keyword evidence="5" id="KW-0808">Transferase</keyword>
<evidence type="ECO:0000256" key="5">
    <source>
        <dbReference type="ARBA" id="ARBA00022679"/>
    </source>
</evidence>
<evidence type="ECO:0000256" key="10">
    <source>
        <dbReference type="SAM" id="MobiDB-lite"/>
    </source>
</evidence>
<evidence type="ECO:0000256" key="4">
    <source>
        <dbReference type="ARBA" id="ARBA00022676"/>
    </source>
</evidence>
<dbReference type="SMART" id="SM01117">
    <property type="entry name" value="Cyt-b5"/>
    <property type="match status" value="2"/>
</dbReference>
<proteinExistence type="predicted"/>
<keyword evidence="7 11" id="KW-1133">Transmembrane helix</keyword>
<feature type="transmembrane region" description="Helical" evidence="11">
    <location>
        <begin position="73"/>
        <end position="90"/>
    </location>
</feature>
<dbReference type="EC" id="2.4.1.16" evidence="2"/>
<dbReference type="InterPro" id="IPR001199">
    <property type="entry name" value="Cyt_B5-like_heme/steroid-bd"/>
</dbReference>
<dbReference type="GO" id="GO:0030428">
    <property type="term" value="C:cell septum"/>
    <property type="evidence" value="ECO:0007669"/>
    <property type="project" value="TreeGrafter"/>
</dbReference>
<dbReference type="Gene3D" id="1.10.10.60">
    <property type="entry name" value="Homeodomain-like"/>
    <property type="match status" value="1"/>
</dbReference>
<feature type="transmembrane region" description="Helical" evidence="11">
    <location>
        <begin position="806"/>
        <end position="829"/>
    </location>
</feature>
<feature type="transmembrane region" description="Helical" evidence="11">
    <location>
        <begin position="746"/>
        <end position="773"/>
    </location>
</feature>
<dbReference type="SUPFAM" id="SSF109715">
    <property type="entry name" value="DEK C-terminal domain"/>
    <property type="match status" value="1"/>
</dbReference>
<evidence type="ECO:0000256" key="11">
    <source>
        <dbReference type="SAM" id="Phobius"/>
    </source>
</evidence>
<evidence type="ECO:0000256" key="1">
    <source>
        <dbReference type="ARBA" id="ARBA00004651"/>
    </source>
</evidence>
<gene>
    <name evidence="14" type="ORF">SPPG_07669</name>
</gene>
<organism evidence="14 15">
    <name type="scientific">Spizellomyces punctatus (strain DAOM BR117)</name>
    <dbReference type="NCBI Taxonomy" id="645134"/>
    <lineage>
        <taxon>Eukaryota</taxon>
        <taxon>Fungi</taxon>
        <taxon>Fungi incertae sedis</taxon>
        <taxon>Chytridiomycota</taxon>
        <taxon>Chytridiomycota incertae sedis</taxon>
        <taxon>Chytridiomycetes</taxon>
        <taxon>Spizellomycetales</taxon>
        <taxon>Spizellomycetaceae</taxon>
        <taxon>Spizellomyces</taxon>
    </lineage>
</organism>
<evidence type="ECO:0000256" key="9">
    <source>
        <dbReference type="ARBA" id="ARBA00023180"/>
    </source>
</evidence>
<dbReference type="PANTHER" id="PTHR22914:SF13">
    <property type="entry name" value="CHITIN SYNTHASE"/>
    <property type="match status" value="1"/>
</dbReference>
<dbReference type="SUPFAM" id="SSF53448">
    <property type="entry name" value="Nucleotide-diphospho-sugar transferases"/>
    <property type="match status" value="1"/>
</dbReference>
<evidence type="ECO:0000313" key="15">
    <source>
        <dbReference type="Proteomes" id="UP000053201"/>
    </source>
</evidence>
<dbReference type="InterPro" id="IPR004835">
    <property type="entry name" value="Chitin_synth"/>
</dbReference>
<dbReference type="SUPFAM" id="SSF55856">
    <property type="entry name" value="Cytochrome b5-like heme/steroid binding domain"/>
    <property type="match status" value="2"/>
</dbReference>
<evidence type="ECO:0000256" key="3">
    <source>
        <dbReference type="ARBA" id="ARBA00022475"/>
    </source>
</evidence>
<dbReference type="Gene3D" id="3.10.120.10">
    <property type="entry name" value="Cytochrome b5-like heme/steroid binding domain"/>
    <property type="match status" value="2"/>
</dbReference>
<comment type="subcellular location">
    <subcellularLocation>
        <location evidence="1">Cell membrane</location>
        <topology evidence="1">Multi-pass membrane protein</topology>
    </subcellularLocation>
</comment>
<feature type="compositionally biased region" description="Basic and acidic residues" evidence="10">
    <location>
        <begin position="38"/>
        <end position="54"/>
    </location>
</feature>
<dbReference type="PROSITE" id="PS50255">
    <property type="entry name" value="CYTOCHROME_B5_2"/>
    <property type="match status" value="1"/>
</dbReference>
<dbReference type="GO" id="GO:0004100">
    <property type="term" value="F:chitin synthase activity"/>
    <property type="evidence" value="ECO:0007669"/>
    <property type="project" value="UniProtKB-EC"/>
</dbReference>
<evidence type="ECO:0000256" key="7">
    <source>
        <dbReference type="ARBA" id="ARBA00022989"/>
    </source>
</evidence>
<dbReference type="GO" id="GO:0031505">
    <property type="term" value="P:fungal-type cell wall organization"/>
    <property type="evidence" value="ECO:0007669"/>
    <property type="project" value="TreeGrafter"/>
</dbReference>
<dbReference type="OMA" id="VANCADD"/>
<keyword evidence="8 11" id="KW-0472">Membrane</keyword>
<dbReference type="InterPro" id="IPR014876">
    <property type="entry name" value="DEK_C"/>
</dbReference>
<feature type="transmembrane region" description="Helical" evidence="11">
    <location>
        <begin position="779"/>
        <end position="799"/>
    </location>
</feature>
<dbReference type="AlphaFoldDB" id="A0A0L0H5P6"/>
<dbReference type="STRING" id="645134.A0A0L0H5P6"/>
<protein>
    <recommendedName>
        <fullName evidence="2">chitin synthase</fullName>
        <ecNumber evidence="2">2.4.1.16</ecNumber>
    </recommendedName>
</protein>
<evidence type="ECO:0000256" key="8">
    <source>
        <dbReference type="ARBA" id="ARBA00023136"/>
    </source>
</evidence>
<keyword evidence="9" id="KW-0325">Glycoprotein</keyword>
<keyword evidence="3" id="KW-1003">Cell membrane</keyword>
<dbReference type="GO" id="GO:0005886">
    <property type="term" value="C:plasma membrane"/>
    <property type="evidence" value="ECO:0007669"/>
    <property type="project" value="UniProtKB-SubCell"/>
</dbReference>
<reference evidence="14 15" key="1">
    <citation type="submission" date="2009-08" db="EMBL/GenBank/DDBJ databases">
        <title>The Genome Sequence of Spizellomyces punctatus strain DAOM BR117.</title>
        <authorList>
            <consortium name="The Broad Institute Genome Sequencing Platform"/>
            <person name="Russ C."/>
            <person name="Cuomo C."/>
            <person name="Shea T."/>
            <person name="Young S.K."/>
            <person name="Zeng Q."/>
            <person name="Koehrsen M."/>
            <person name="Haas B."/>
            <person name="Borodovsky M."/>
            <person name="Guigo R."/>
            <person name="Alvarado L."/>
            <person name="Berlin A."/>
            <person name="Bochicchio J."/>
            <person name="Borenstein D."/>
            <person name="Chapman S."/>
            <person name="Chen Z."/>
            <person name="Engels R."/>
            <person name="Freedman E."/>
            <person name="Gellesch M."/>
            <person name="Goldberg J."/>
            <person name="Griggs A."/>
            <person name="Gujja S."/>
            <person name="Heiman D."/>
            <person name="Hepburn T."/>
            <person name="Howarth C."/>
            <person name="Jen D."/>
            <person name="Larson L."/>
            <person name="Lewis B."/>
            <person name="Mehta T."/>
            <person name="Park D."/>
            <person name="Pearson M."/>
            <person name="Roberts A."/>
            <person name="Saif S."/>
            <person name="Shenoy N."/>
            <person name="Sisk P."/>
            <person name="Stolte C."/>
            <person name="Sykes S."/>
            <person name="Thomson T."/>
            <person name="Walk T."/>
            <person name="White J."/>
            <person name="Yandava C."/>
            <person name="Burger G."/>
            <person name="Gray M.W."/>
            <person name="Holland P.W.H."/>
            <person name="King N."/>
            <person name="Lang F.B.F."/>
            <person name="Roger A.J."/>
            <person name="Ruiz-Trillo I."/>
            <person name="Lander E."/>
            <person name="Nusbaum C."/>
        </authorList>
    </citation>
    <scope>NUCLEOTIDE SEQUENCE [LARGE SCALE GENOMIC DNA]</scope>
    <source>
        <strain evidence="14 15">DAOM BR117</strain>
    </source>
</reference>
<feature type="compositionally biased region" description="Polar residues" evidence="10">
    <location>
        <begin position="1"/>
        <end position="18"/>
    </location>
</feature>
<dbReference type="CDD" id="cd04190">
    <property type="entry name" value="Chitin_synth_C"/>
    <property type="match status" value="1"/>
</dbReference>
<accession>A0A0L0H5P6</accession>
<evidence type="ECO:0000313" key="14">
    <source>
        <dbReference type="EMBL" id="KNC96835.1"/>
    </source>
</evidence>
<feature type="transmembrane region" description="Helical" evidence="11">
    <location>
        <begin position="110"/>
        <end position="130"/>
    </location>
</feature>
<dbReference type="PANTHER" id="PTHR22914">
    <property type="entry name" value="CHITIN SYNTHASE"/>
    <property type="match status" value="1"/>
</dbReference>
<dbReference type="Proteomes" id="UP000053201">
    <property type="component" value="Unassembled WGS sequence"/>
</dbReference>
<dbReference type="EMBL" id="KQ257466">
    <property type="protein sequence ID" value="KNC96835.1"/>
    <property type="molecule type" value="Genomic_DNA"/>
</dbReference>
<dbReference type="InParanoid" id="A0A0L0H5P6"/>
<dbReference type="OrthoDB" id="370884at2759"/>
<dbReference type="PROSITE" id="PS51998">
    <property type="entry name" value="DEK_C"/>
    <property type="match status" value="1"/>
</dbReference>
<feature type="domain" description="Cytochrome b5 heme-binding" evidence="12">
    <location>
        <begin position="137"/>
        <end position="205"/>
    </location>
</feature>
<keyword evidence="4" id="KW-0328">Glycosyltransferase</keyword>
<dbReference type="Pfam" id="PF03142">
    <property type="entry name" value="Chitin_synth_2"/>
    <property type="match status" value="1"/>
</dbReference>
<name>A0A0L0H5P6_SPIPD</name>
<evidence type="ECO:0000259" key="12">
    <source>
        <dbReference type="PROSITE" id="PS50255"/>
    </source>
</evidence>
<dbReference type="InterPro" id="IPR029044">
    <property type="entry name" value="Nucleotide-diphossugar_trans"/>
</dbReference>
<dbReference type="RefSeq" id="XP_016604875.1">
    <property type="nucleotide sequence ID" value="XM_016755826.1"/>
</dbReference>
<keyword evidence="15" id="KW-1185">Reference proteome</keyword>
<dbReference type="Pfam" id="PF08766">
    <property type="entry name" value="DEK_C"/>
    <property type="match status" value="1"/>
</dbReference>
<evidence type="ECO:0000259" key="13">
    <source>
        <dbReference type="PROSITE" id="PS51998"/>
    </source>
</evidence>
<feature type="transmembrane region" description="Helical" evidence="11">
    <location>
        <begin position="356"/>
        <end position="375"/>
    </location>
</feature>
<evidence type="ECO:0000256" key="2">
    <source>
        <dbReference type="ARBA" id="ARBA00012543"/>
    </source>
</evidence>
<dbReference type="Pfam" id="PF00173">
    <property type="entry name" value="Cyt-b5"/>
    <property type="match status" value="1"/>
</dbReference>
<feature type="region of interest" description="Disordered" evidence="10">
    <location>
        <begin position="1"/>
        <end position="61"/>
    </location>
</feature>
<dbReference type="InterPro" id="IPR036400">
    <property type="entry name" value="Cyt_B5-like_heme/steroid_sf"/>
</dbReference>
<dbReference type="Gene3D" id="3.90.550.10">
    <property type="entry name" value="Spore Coat Polysaccharide Biosynthesis Protein SpsA, Chain A"/>
    <property type="match status" value="1"/>
</dbReference>
<feature type="domain" description="DEK-C" evidence="13">
    <location>
        <begin position="1110"/>
        <end position="1165"/>
    </location>
</feature>
<dbReference type="VEuPathDB" id="FungiDB:SPPG_07669"/>
<keyword evidence="6 11" id="KW-0812">Transmembrane</keyword>
<evidence type="ECO:0000256" key="6">
    <source>
        <dbReference type="ARBA" id="ARBA00022692"/>
    </source>
</evidence>